<keyword evidence="2" id="KW-0342">GTP-binding</keyword>
<dbReference type="PANTHER" id="PTHR11566:SF21">
    <property type="entry name" value="DYNAMIN RELATED PROTEIN 1, ISOFORM A"/>
    <property type="match status" value="1"/>
</dbReference>
<dbReference type="GO" id="GO:0008017">
    <property type="term" value="F:microtubule binding"/>
    <property type="evidence" value="ECO:0007669"/>
    <property type="project" value="TreeGrafter"/>
</dbReference>
<dbReference type="Pfam" id="PF01031">
    <property type="entry name" value="Dynamin_M"/>
    <property type="match status" value="1"/>
</dbReference>
<evidence type="ECO:0000313" key="6">
    <source>
        <dbReference type="Proteomes" id="UP000616885"/>
    </source>
</evidence>
<evidence type="ECO:0000256" key="1">
    <source>
        <dbReference type="ARBA" id="ARBA00022741"/>
    </source>
</evidence>
<dbReference type="AlphaFoldDB" id="A0A8H7KAY6"/>
<dbReference type="GO" id="GO:0005874">
    <property type="term" value="C:microtubule"/>
    <property type="evidence" value="ECO:0007669"/>
    <property type="project" value="TreeGrafter"/>
</dbReference>
<evidence type="ECO:0000259" key="4">
    <source>
        <dbReference type="PROSITE" id="PS51718"/>
    </source>
</evidence>
<evidence type="ECO:0000259" key="3">
    <source>
        <dbReference type="PROSITE" id="PS51388"/>
    </source>
</evidence>
<dbReference type="InterPro" id="IPR001401">
    <property type="entry name" value="Dynamin_GTPase"/>
</dbReference>
<keyword evidence="1" id="KW-0547">Nucleotide-binding</keyword>
<dbReference type="Gene3D" id="3.40.50.300">
    <property type="entry name" value="P-loop containing nucleotide triphosphate hydrolases"/>
    <property type="match status" value="1"/>
</dbReference>
<dbReference type="GO" id="GO:0016020">
    <property type="term" value="C:membrane"/>
    <property type="evidence" value="ECO:0007669"/>
    <property type="project" value="TreeGrafter"/>
</dbReference>
<dbReference type="SMART" id="SM00053">
    <property type="entry name" value="DYNc"/>
    <property type="match status" value="1"/>
</dbReference>
<comment type="caution">
    <text evidence="5">The sequence shown here is derived from an EMBL/GenBank/DDBJ whole genome shotgun (WGS) entry which is preliminary data.</text>
</comment>
<organism evidence="5 6">
    <name type="scientific">Bionectria ochroleuca</name>
    <name type="common">Gliocladium roseum</name>
    <dbReference type="NCBI Taxonomy" id="29856"/>
    <lineage>
        <taxon>Eukaryota</taxon>
        <taxon>Fungi</taxon>
        <taxon>Dikarya</taxon>
        <taxon>Ascomycota</taxon>
        <taxon>Pezizomycotina</taxon>
        <taxon>Sordariomycetes</taxon>
        <taxon>Hypocreomycetidae</taxon>
        <taxon>Hypocreales</taxon>
        <taxon>Bionectriaceae</taxon>
        <taxon>Clonostachys</taxon>
    </lineage>
</organism>
<dbReference type="Pfam" id="PF00350">
    <property type="entry name" value="Dynamin_N"/>
    <property type="match status" value="1"/>
</dbReference>
<dbReference type="GO" id="GO:0006897">
    <property type="term" value="P:endocytosis"/>
    <property type="evidence" value="ECO:0007669"/>
    <property type="project" value="TreeGrafter"/>
</dbReference>
<name>A0A8H7KAY6_BIOOC</name>
<dbReference type="GO" id="GO:0005525">
    <property type="term" value="F:GTP binding"/>
    <property type="evidence" value="ECO:0007669"/>
    <property type="project" value="InterPro"/>
</dbReference>
<dbReference type="GO" id="GO:0005739">
    <property type="term" value="C:mitochondrion"/>
    <property type="evidence" value="ECO:0007669"/>
    <property type="project" value="TreeGrafter"/>
</dbReference>
<evidence type="ECO:0000313" key="5">
    <source>
        <dbReference type="EMBL" id="KAF9743826.1"/>
    </source>
</evidence>
<dbReference type="InterPro" id="IPR022812">
    <property type="entry name" value="Dynamin"/>
</dbReference>
<dbReference type="InterPro" id="IPR045063">
    <property type="entry name" value="Dynamin_N"/>
</dbReference>
<dbReference type="SUPFAM" id="SSF52540">
    <property type="entry name" value="P-loop containing nucleoside triphosphate hydrolases"/>
    <property type="match status" value="1"/>
</dbReference>
<gene>
    <name evidence="5" type="ORF">IM811_006166</name>
</gene>
<dbReference type="PROSITE" id="PS51718">
    <property type="entry name" value="G_DYNAMIN_2"/>
    <property type="match status" value="1"/>
</dbReference>
<reference evidence="5" key="1">
    <citation type="submission" date="2020-10" db="EMBL/GenBank/DDBJ databases">
        <title>High-Quality Genome Resource of Clonostachys rosea strain S41 by Oxford Nanopore Long-Read Sequencing.</title>
        <authorList>
            <person name="Wang H."/>
        </authorList>
    </citation>
    <scope>NUCLEOTIDE SEQUENCE</scope>
    <source>
        <strain evidence="5">S41</strain>
    </source>
</reference>
<dbReference type="InterPro" id="IPR000375">
    <property type="entry name" value="Dynamin_stalk"/>
</dbReference>
<evidence type="ECO:0000256" key="2">
    <source>
        <dbReference type="ARBA" id="ARBA00023134"/>
    </source>
</evidence>
<feature type="domain" description="GED" evidence="3">
    <location>
        <begin position="541"/>
        <end position="632"/>
    </location>
</feature>
<sequence>MASPRSIIGHTHYSNREQPEMRCSYTLWLASFSTFNTTPPVSTATISVSINSQILDDLYTKEGRELHEAINGLREYGINGIGILPQIIVVGDQSCGKSSVLEALCHIRFPYKDGLCTLFAIEFTKAPPTIDTSGLDGNDLPKIIREAKNHMEVSITDKGFTRHVLRLEFQGPGMYPLTIIDPPALFYVETETQSVAGKSLVNQPLLEYLSEKESIILNVIAGNQPLASRDALSKVKAIDPSRDRTIGIITKPDLMMAKSESEAEYAKLVTKNDGANKLRLGWHVLRNSADVEDSNAAELDPFKTGVWETVSDSSLGISSLRKKLSKVLYDHIRKSLPDAINNIEMNLHERRTELASLGPPRSNTDERRSVLIEIASQFQSLAKDGVDGRYDDTFFGDLAYENHKFRAQLRNFNRAFQHVSWTKGSSKLIHPDGESCESTEEPPEYLQKFLTTYPYDFPDPIVTTESAFLLDLQRQASINQGKEFPGLPNRDLAIKLFQDQAKPWEAISRFHVEQVTLVAKAFVDAIFEHIVGSPDTNMTTEAILSTCVDPWFSSALGTFAVNVINLAIERCLISGIAKIFTVTQVCQMSKEQLDELAAEPDDIQDRRELLGSHIRVLESPLSLCQKYRPKAATSDASTNTTHYVISFSTKAFAFCNGEGFIRSSCEVKRPCSGKRCSFKYHRGLFSPFDAYT</sequence>
<dbReference type="InterPro" id="IPR020850">
    <property type="entry name" value="GED_dom"/>
</dbReference>
<proteinExistence type="predicted"/>
<dbReference type="PROSITE" id="PS51388">
    <property type="entry name" value="GED"/>
    <property type="match status" value="1"/>
</dbReference>
<dbReference type="GO" id="GO:0016559">
    <property type="term" value="P:peroxisome fission"/>
    <property type="evidence" value="ECO:0007669"/>
    <property type="project" value="TreeGrafter"/>
</dbReference>
<dbReference type="InterPro" id="IPR030381">
    <property type="entry name" value="G_DYNAMIN_dom"/>
</dbReference>
<protein>
    <recommendedName>
        <fullName evidence="7">Dynamin-type G domain-containing protein</fullName>
    </recommendedName>
</protein>
<evidence type="ECO:0008006" key="7">
    <source>
        <dbReference type="Google" id="ProtNLM"/>
    </source>
</evidence>
<dbReference type="PANTHER" id="PTHR11566">
    <property type="entry name" value="DYNAMIN"/>
    <property type="match status" value="1"/>
</dbReference>
<feature type="domain" description="Dynamin-type G" evidence="4">
    <location>
        <begin position="81"/>
        <end position="337"/>
    </location>
</feature>
<accession>A0A8H7KAY6</accession>
<dbReference type="GO" id="GO:0003924">
    <property type="term" value="F:GTPase activity"/>
    <property type="evidence" value="ECO:0007669"/>
    <property type="project" value="InterPro"/>
</dbReference>
<dbReference type="PRINTS" id="PR00195">
    <property type="entry name" value="DYNAMIN"/>
</dbReference>
<dbReference type="CDD" id="cd08771">
    <property type="entry name" value="DLP_1"/>
    <property type="match status" value="1"/>
</dbReference>
<dbReference type="Proteomes" id="UP000616885">
    <property type="component" value="Unassembled WGS sequence"/>
</dbReference>
<dbReference type="InterPro" id="IPR027417">
    <property type="entry name" value="P-loop_NTPase"/>
</dbReference>
<dbReference type="EMBL" id="JADCTT010000016">
    <property type="protein sequence ID" value="KAF9743826.1"/>
    <property type="molecule type" value="Genomic_DNA"/>
</dbReference>
<dbReference type="GO" id="GO:0048312">
    <property type="term" value="P:intracellular distribution of mitochondria"/>
    <property type="evidence" value="ECO:0007669"/>
    <property type="project" value="TreeGrafter"/>
</dbReference>
<dbReference type="GO" id="GO:0000266">
    <property type="term" value="P:mitochondrial fission"/>
    <property type="evidence" value="ECO:0007669"/>
    <property type="project" value="TreeGrafter"/>
</dbReference>